<accession>A0A2H1E5W3</accession>
<gene>
    <name evidence="2" type="ORF">MARIT_0106</name>
</gene>
<dbReference type="AlphaFoldDB" id="A0A2H1E5W3"/>
<protein>
    <recommendedName>
        <fullName evidence="1">DUF1835 domain-containing protein</fullName>
    </recommendedName>
</protein>
<dbReference type="InterPro" id="IPR014973">
    <property type="entry name" value="DUF1835"/>
</dbReference>
<organism evidence="2 3">
    <name type="scientific">Tenacibaculum maritimum NCIMB 2154</name>
    <dbReference type="NCBI Taxonomy" id="1349785"/>
    <lineage>
        <taxon>Bacteria</taxon>
        <taxon>Pseudomonadati</taxon>
        <taxon>Bacteroidota</taxon>
        <taxon>Flavobacteriia</taxon>
        <taxon>Flavobacteriales</taxon>
        <taxon>Flavobacteriaceae</taxon>
        <taxon>Tenacibaculum</taxon>
    </lineage>
</organism>
<evidence type="ECO:0000313" key="3">
    <source>
        <dbReference type="Proteomes" id="UP000231564"/>
    </source>
</evidence>
<feature type="domain" description="DUF1835" evidence="1">
    <location>
        <begin position="6"/>
        <end position="109"/>
    </location>
</feature>
<dbReference type="EMBL" id="LT634361">
    <property type="protein sequence ID" value="SFZ80027.1"/>
    <property type="molecule type" value="Genomic_DNA"/>
</dbReference>
<reference evidence="2 3" key="1">
    <citation type="submission" date="2016-11" db="EMBL/GenBank/DDBJ databases">
        <authorList>
            <person name="Jaros S."/>
            <person name="Januszkiewicz K."/>
            <person name="Wedrychowicz H."/>
        </authorList>
    </citation>
    <scope>NUCLEOTIDE SEQUENCE [LARGE SCALE GENOMIC DNA]</scope>
    <source>
        <strain evidence="2">NCIMB 2154T</strain>
    </source>
</reference>
<dbReference type="RefSeq" id="WP_157926159.1">
    <property type="nucleotide sequence ID" value="NZ_CP138495.1"/>
</dbReference>
<evidence type="ECO:0000313" key="2">
    <source>
        <dbReference type="EMBL" id="SFZ80027.1"/>
    </source>
</evidence>
<keyword evidence="3" id="KW-1185">Reference proteome</keyword>
<dbReference type="GeneID" id="47721715"/>
<evidence type="ECO:0000259" key="1">
    <source>
        <dbReference type="Pfam" id="PF08874"/>
    </source>
</evidence>
<sequence length="204" mass="23891">MDNILHIFSDENALDLFKKSEIKGHILLFKEALTEGPISEAIFSDDFWSKRYAYFEQYKGIPRLAYFDRTIKKMAFLEDVSTFDEVVIWGDFSIPSQVNIIALCAHLYNYFCKNTRYSLVCSGKHKGRKELQKLTNYTSKEFEILYAYKAKLTLPNLRFTKACWEAFASKELEKKLHFNFNCFPAKFQYLSAINTKVSSFLPNK</sequence>
<dbReference type="Proteomes" id="UP000231564">
    <property type="component" value="Chromosome MARIT"/>
</dbReference>
<proteinExistence type="predicted"/>
<name>A0A2H1E5W3_9FLAO</name>
<dbReference type="Pfam" id="PF08874">
    <property type="entry name" value="DUF1835"/>
    <property type="match status" value="1"/>
</dbReference>
<dbReference type="KEGG" id="tmar:MARIT_0106"/>
<dbReference type="OrthoDB" id="127805at2"/>
<dbReference type="STRING" id="1349785.GCA_000509405_00967"/>